<dbReference type="OrthoDB" id="9803017at2"/>
<protein>
    <submittedName>
        <fullName evidence="3">Ribosomal RNA small subunit methyltransferase D</fullName>
        <ecNumber evidence="3">2.1.1.171</ecNumber>
    </submittedName>
</protein>
<dbReference type="EC" id="2.1.1.171" evidence="3"/>
<dbReference type="PANTHER" id="PTHR43542:SF1">
    <property type="entry name" value="METHYLTRANSFERASE"/>
    <property type="match status" value="1"/>
</dbReference>
<dbReference type="AlphaFoldDB" id="A0A380ZBB4"/>
<keyword evidence="1 3" id="KW-0489">Methyltransferase</keyword>
<reference evidence="3 4" key="1">
    <citation type="submission" date="2018-06" db="EMBL/GenBank/DDBJ databases">
        <authorList>
            <consortium name="Pathogen Informatics"/>
            <person name="Doyle S."/>
        </authorList>
    </citation>
    <scope>NUCLEOTIDE SEQUENCE [LARGE SCALE GENOMIC DNA]</scope>
    <source>
        <strain evidence="3 4">NCTC12862</strain>
    </source>
</reference>
<evidence type="ECO:0000256" key="1">
    <source>
        <dbReference type="ARBA" id="ARBA00022603"/>
    </source>
</evidence>
<dbReference type="Gene3D" id="3.40.50.150">
    <property type="entry name" value="Vaccinia Virus protein VP39"/>
    <property type="match status" value="1"/>
</dbReference>
<proteinExistence type="predicted"/>
<keyword evidence="2 3" id="KW-0808">Transferase</keyword>
<gene>
    <name evidence="3" type="primary">rsmD</name>
    <name evidence="3" type="ORF">NCTC12862_00041</name>
</gene>
<dbReference type="RefSeq" id="WP_004856966.1">
    <property type="nucleotide sequence ID" value="NZ_CACVBH010000007.1"/>
</dbReference>
<dbReference type="STRING" id="33044.GCA_900005695_00778"/>
<dbReference type="Pfam" id="PF03602">
    <property type="entry name" value="Cons_hypoth95"/>
    <property type="match status" value="1"/>
</dbReference>
<evidence type="ECO:0000256" key="2">
    <source>
        <dbReference type="ARBA" id="ARBA00022679"/>
    </source>
</evidence>
<name>A0A380ZBB4_BARDO</name>
<dbReference type="CDD" id="cd02440">
    <property type="entry name" value="AdoMet_MTases"/>
    <property type="match status" value="1"/>
</dbReference>
<accession>A0A380ZBB4</accession>
<dbReference type="GO" id="GO:0052913">
    <property type="term" value="F:16S rRNA (guanine(966)-N(2))-methyltransferase activity"/>
    <property type="evidence" value="ECO:0007669"/>
    <property type="project" value="UniProtKB-EC"/>
</dbReference>
<dbReference type="SUPFAM" id="SSF53335">
    <property type="entry name" value="S-adenosyl-L-methionine-dependent methyltransferases"/>
    <property type="match status" value="1"/>
</dbReference>
<evidence type="ECO:0000313" key="4">
    <source>
        <dbReference type="Proteomes" id="UP000254950"/>
    </source>
</evidence>
<dbReference type="Proteomes" id="UP000254950">
    <property type="component" value="Unassembled WGS sequence"/>
</dbReference>
<evidence type="ECO:0000313" key="3">
    <source>
        <dbReference type="EMBL" id="SUV44299.1"/>
    </source>
</evidence>
<sequence>MRVIGGKFAGRVLFAPVDQSIRPTSDRTRESLFNILANREEQFWTNKRILDLFAGTGALGIEALSRGAKAAVFVENSVEGRGLIQKNIESFELQSIGRILRRDATKLGNIGTMLPFDVICADPPYGHCLGERAFVEALKGGWAKANTLFVLEEKKDAIIHLPDTFYQEDERCYGDTAIKFYKLRL</sequence>
<dbReference type="InterPro" id="IPR004398">
    <property type="entry name" value="RNA_MeTrfase_RsmD"/>
</dbReference>
<dbReference type="NCBIfam" id="TIGR00095">
    <property type="entry name" value="16S rRNA (guanine(966)-N(2))-methyltransferase RsmD"/>
    <property type="match status" value="1"/>
</dbReference>
<dbReference type="EMBL" id="UFTF01000001">
    <property type="protein sequence ID" value="SUV44299.1"/>
    <property type="molecule type" value="Genomic_DNA"/>
</dbReference>
<dbReference type="InterPro" id="IPR029063">
    <property type="entry name" value="SAM-dependent_MTases_sf"/>
</dbReference>
<dbReference type="PANTHER" id="PTHR43542">
    <property type="entry name" value="METHYLTRANSFERASE"/>
    <property type="match status" value="1"/>
</dbReference>
<organism evidence="3 4">
    <name type="scientific">Bartonella doshiae</name>
    <dbReference type="NCBI Taxonomy" id="33044"/>
    <lineage>
        <taxon>Bacteria</taxon>
        <taxon>Pseudomonadati</taxon>
        <taxon>Pseudomonadota</taxon>
        <taxon>Alphaproteobacteria</taxon>
        <taxon>Hyphomicrobiales</taxon>
        <taxon>Bartonellaceae</taxon>
        <taxon>Bartonella</taxon>
    </lineage>
</organism>
<dbReference type="PIRSF" id="PIRSF004553">
    <property type="entry name" value="CHP00095"/>
    <property type="match status" value="1"/>
</dbReference>